<dbReference type="AlphaFoldDB" id="A0A6G1BYT4"/>
<dbReference type="GO" id="GO:0000160">
    <property type="term" value="P:phosphorelay signal transduction system"/>
    <property type="evidence" value="ECO:0007669"/>
    <property type="project" value="InterPro"/>
</dbReference>
<dbReference type="SMART" id="SM00448">
    <property type="entry name" value="REC"/>
    <property type="match status" value="1"/>
</dbReference>
<feature type="modified residue" description="4-aspartylphosphate" evidence="1">
    <location>
        <position position="61"/>
    </location>
</feature>
<dbReference type="CDD" id="cd17546">
    <property type="entry name" value="REC_hyHK_CKI1_RcsC-like"/>
    <property type="match status" value="1"/>
</dbReference>
<proteinExistence type="predicted"/>
<dbReference type="PANTHER" id="PTHR43228">
    <property type="entry name" value="TWO-COMPONENT RESPONSE REGULATOR"/>
    <property type="match status" value="1"/>
</dbReference>
<evidence type="ECO:0000313" key="3">
    <source>
        <dbReference type="EMBL" id="KAF0892867.1"/>
    </source>
</evidence>
<reference evidence="3 4" key="1">
    <citation type="submission" date="2019-11" db="EMBL/GenBank/DDBJ databases">
        <title>Whole genome sequence of Oryza granulata.</title>
        <authorList>
            <person name="Li W."/>
        </authorList>
    </citation>
    <scope>NUCLEOTIDE SEQUENCE [LARGE SCALE GENOMIC DNA]</scope>
    <source>
        <strain evidence="4">cv. Menghai</strain>
        <tissue evidence="3">Leaf</tissue>
    </source>
</reference>
<gene>
    <name evidence="3" type="ORF">E2562_018650</name>
</gene>
<dbReference type="InterPro" id="IPR052048">
    <property type="entry name" value="ST_Response_Regulator"/>
</dbReference>
<dbReference type="PANTHER" id="PTHR43228:SF24">
    <property type="entry name" value="TWO-COMPONENT RESPONSE REGULATOR ORR42"/>
    <property type="match status" value="1"/>
</dbReference>
<dbReference type="Proteomes" id="UP000479710">
    <property type="component" value="Unassembled WGS sequence"/>
</dbReference>
<feature type="domain" description="Response regulatory" evidence="2">
    <location>
        <begin position="11"/>
        <end position="125"/>
    </location>
</feature>
<name>A0A6G1BYT4_9ORYZ</name>
<dbReference type="SUPFAM" id="SSF52172">
    <property type="entry name" value="CheY-like"/>
    <property type="match status" value="1"/>
</dbReference>
<comment type="caution">
    <text evidence="3">The sequence shown here is derived from an EMBL/GenBank/DDBJ whole genome shotgun (WGS) entry which is preliminary data.</text>
</comment>
<dbReference type="Pfam" id="PF00072">
    <property type="entry name" value="Response_reg"/>
    <property type="match status" value="1"/>
</dbReference>
<evidence type="ECO:0000313" key="4">
    <source>
        <dbReference type="Proteomes" id="UP000479710"/>
    </source>
</evidence>
<dbReference type="Gene3D" id="3.40.50.2300">
    <property type="match status" value="1"/>
</dbReference>
<dbReference type="OrthoDB" id="21225at2759"/>
<dbReference type="InterPro" id="IPR011006">
    <property type="entry name" value="CheY-like_superfamily"/>
</dbReference>
<sequence>MASQTHGCNLRALLVEDIKVNCMILLAMLRKFHVETTVVHNGKEAVELFLEGETFDIVLSDNLMPMITGPEAISKIRAMGVTDVMIVGVSVDSNSMEAFMAAGADMCLPKPMTIEILENLLQEIMSKKTRSSFTA</sequence>
<organism evidence="3 4">
    <name type="scientific">Oryza meyeriana var. granulata</name>
    <dbReference type="NCBI Taxonomy" id="110450"/>
    <lineage>
        <taxon>Eukaryota</taxon>
        <taxon>Viridiplantae</taxon>
        <taxon>Streptophyta</taxon>
        <taxon>Embryophyta</taxon>
        <taxon>Tracheophyta</taxon>
        <taxon>Spermatophyta</taxon>
        <taxon>Magnoliopsida</taxon>
        <taxon>Liliopsida</taxon>
        <taxon>Poales</taxon>
        <taxon>Poaceae</taxon>
        <taxon>BOP clade</taxon>
        <taxon>Oryzoideae</taxon>
        <taxon>Oryzeae</taxon>
        <taxon>Oryzinae</taxon>
        <taxon>Oryza</taxon>
        <taxon>Oryza meyeriana</taxon>
    </lineage>
</organism>
<keyword evidence="1" id="KW-0597">Phosphoprotein</keyword>
<accession>A0A6G1BYT4</accession>
<dbReference type="InterPro" id="IPR001789">
    <property type="entry name" value="Sig_transdc_resp-reg_receiver"/>
</dbReference>
<dbReference type="EMBL" id="SPHZ02000011">
    <property type="protein sequence ID" value="KAF0892867.1"/>
    <property type="molecule type" value="Genomic_DNA"/>
</dbReference>
<evidence type="ECO:0000259" key="2">
    <source>
        <dbReference type="PROSITE" id="PS50110"/>
    </source>
</evidence>
<keyword evidence="4" id="KW-1185">Reference proteome</keyword>
<evidence type="ECO:0000256" key="1">
    <source>
        <dbReference type="PROSITE-ProRule" id="PRU00169"/>
    </source>
</evidence>
<dbReference type="PROSITE" id="PS50110">
    <property type="entry name" value="RESPONSE_REGULATORY"/>
    <property type="match status" value="1"/>
</dbReference>
<protein>
    <recommendedName>
        <fullName evidence="2">Response regulatory domain-containing protein</fullName>
    </recommendedName>
</protein>